<reference evidence="11" key="1">
    <citation type="submission" date="2019-05" db="EMBL/GenBank/DDBJ databases">
        <title>Complete genome sequencing of Dialister sp. strain 5BBH33.</title>
        <authorList>
            <person name="Sakamoto M."/>
            <person name="Murakami T."/>
            <person name="Mori H."/>
        </authorList>
    </citation>
    <scope>NUCLEOTIDE SEQUENCE [LARGE SCALE GENOMIC DNA]</scope>
    <source>
        <strain evidence="11">5BBH33</strain>
    </source>
</reference>
<dbReference type="GO" id="GO:0004222">
    <property type="term" value="F:metalloendopeptidase activity"/>
    <property type="evidence" value="ECO:0007669"/>
    <property type="project" value="InterPro"/>
</dbReference>
<keyword evidence="9" id="KW-0963">Cytoplasm</keyword>
<comment type="function">
    <text evidence="9">Single strand-specific metallo-endoribonuclease involved in late-stage 70S ribosome quality control and in maturation of the 3' terminus of the 16S rRNA.</text>
</comment>
<sequence>MEITINYSDMKFYSEDLEKLIRMVLTEGAKQQKVAEDAEISVLICDADTIHELNRDYRDVDAPTDVLSFALNEGEDDVPEEETELGDIVINLDRAVSQAEEYGHSRDREVAYLSVHGFLHILGYDHYDPEEKKAMRKAEEDILSACGLSRIMTEGKLEAEHAEGRD</sequence>
<dbReference type="PANTHER" id="PTHR46986">
    <property type="entry name" value="ENDORIBONUCLEASE YBEY, CHLOROPLASTIC"/>
    <property type="match status" value="1"/>
</dbReference>
<dbReference type="AlphaFoldDB" id="A0A8E3ZJE2"/>
<dbReference type="GO" id="GO:0006364">
    <property type="term" value="P:rRNA processing"/>
    <property type="evidence" value="ECO:0007669"/>
    <property type="project" value="UniProtKB-UniRule"/>
</dbReference>
<dbReference type="NCBIfam" id="TIGR00043">
    <property type="entry name" value="rRNA maturation RNase YbeY"/>
    <property type="match status" value="1"/>
</dbReference>
<keyword evidence="6 9" id="KW-0255">Endonuclease</keyword>
<evidence type="ECO:0000313" key="10">
    <source>
        <dbReference type="EMBL" id="BBK24312.1"/>
    </source>
</evidence>
<dbReference type="EC" id="3.1.-.-" evidence="9"/>
<dbReference type="PROSITE" id="PS01306">
    <property type="entry name" value="UPF0054"/>
    <property type="match status" value="1"/>
</dbReference>
<comment type="cofactor">
    <cofactor evidence="9">
        <name>Zn(2+)</name>
        <dbReference type="ChEBI" id="CHEBI:29105"/>
    </cofactor>
    <text evidence="9">Binds 1 zinc ion.</text>
</comment>
<dbReference type="GO" id="GO:0005737">
    <property type="term" value="C:cytoplasm"/>
    <property type="evidence" value="ECO:0007669"/>
    <property type="project" value="UniProtKB-SubCell"/>
</dbReference>
<dbReference type="Gene3D" id="3.40.390.30">
    <property type="entry name" value="Metalloproteases ('zincins'), catalytic domain"/>
    <property type="match status" value="1"/>
</dbReference>
<evidence type="ECO:0000256" key="6">
    <source>
        <dbReference type="ARBA" id="ARBA00022759"/>
    </source>
</evidence>
<dbReference type="InterPro" id="IPR023091">
    <property type="entry name" value="MetalPrtase_cat_dom_sf_prd"/>
</dbReference>
<evidence type="ECO:0000313" key="11">
    <source>
        <dbReference type="Proteomes" id="UP000320585"/>
    </source>
</evidence>
<keyword evidence="3 9" id="KW-0698">rRNA processing</keyword>
<evidence type="ECO:0000256" key="1">
    <source>
        <dbReference type="ARBA" id="ARBA00010875"/>
    </source>
</evidence>
<keyword evidence="4 9" id="KW-0540">Nuclease</keyword>
<keyword evidence="2 9" id="KW-0690">Ribosome biogenesis</keyword>
<dbReference type="Proteomes" id="UP000320585">
    <property type="component" value="Chromosome"/>
</dbReference>
<dbReference type="GO" id="GO:0004521">
    <property type="term" value="F:RNA endonuclease activity"/>
    <property type="evidence" value="ECO:0007669"/>
    <property type="project" value="UniProtKB-UniRule"/>
</dbReference>
<organism evidence="10 11">
    <name type="scientific">Dialister hominis</name>
    <dbReference type="NCBI Taxonomy" id="2582419"/>
    <lineage>
        <taxon>Bacteria</taxon>
        <taxon>Bacillati</taxon>
        <taxon>Bacillota</taxon>
        <taxon>Negativicutes</taxon>
        <taxon>Veillonellales</taxon>
        <taxon>Veillonellaceae</taxon>
        <taxon>Dialister</taxon>
    </lineage>
</organism>
<dbReference type="InterPro" id="IPR020549">
    <property type="entry name" value="YbeY_CS"/>
</dbReference>
<dbReference type="GO" id="GO:0008270">
    <property type="term" value="F:zinc ion binding"/>
    <property type="evidence" value="ECO:0007669"/>
    <property type="project" value="UniProtKB-UniRule"/>
</dbReference>
<keyword evidence="7 9" id="KW-0378">Hydrolase</keyword>
<evidence type="ECO:0000256" key="4">
    <source>
        <dbReference type="ARBA" id="ARBA00022722"/>
    </source>
</evidence>
<dbReference type="RefSeq" id="WP_022382388.1">
    <property type="nucleotide sequence ID" value="NZ_AP019697.1"/>
</dbReference>
<evidence type="ECO:0000256" key="3">
    <source>
        <dbReference type="ARBA" id="ARBA00022552"/>
    </source>
</evidence>
<evidence type="ECO:0000256" key="9">
    <source>
        <dbReference type="HAMAP-Rule" id="MF_00009"/>
    </source>
</evidence>
<feature type="binding site" evidence="9">
    <location>
        <position position="126"/>
    </location>
    <ligand>
        <name>Zn(2+)</name>
        <dbReference type="ChEBI" id="CHEBI:29105"/>
        <note>catalytic</note>
    </ligand>
</feature>
<dbReference type="EMBL" id="AP019697">
    <property type="protein sequence ID" value="BBK24312.1"/>
    <property type="molecule type" value="Genomic_DNA"/>
</dbReference>
<dbReference type="PANTHER" id="PTHR46986:SF1">
    <property type="entry name" value="ENDORIBONUCLEASE YBEY, CHLOROPLASTIC"/>
    <property type="match status" value="1"/>
</dbReference>
<evidence type="ECO:0000256" key="8">
    <source>
        <dbReference type="ARBA" id="ARBA00022833"/>
    </source>
</evidence>
<dbReference type="HAMAP" id="MF_00009">
    <property type="entry name" value="Endoribonucl_YbeY"/>
    <property type="match status" value="1"/>
</dbReference>
<feature type="binding site" evidence="9">
    <location>
        <position position="116"/>
    </location>
    <ligand>
        <name>Zn(2+)</name>
        <dbReference type="ChEBI" id="CHEBI:29105"/>
        <note>catalytic</note>
    </ligand>
</feature>
<dbReference type="KEGG" id="dho:Dia5BBH33_02470"/>
<evidence type="ECO:0000256" key="7">
    <source>
        <dbReference type="ARBA" id="ARBA00022801"/>
    </source>
</evidence>
<protein>
    <recommendedName>
        <fullName evidence="9">Endoribonuclease YbeY</fullName>
        <ecNumber evidence="9">3.1.-.-</ecNumber>
    </recommendedName>
</protein>
<evidence type="ECO:0000256" key="2">
    <source>
        <dbReference type="ARBA" id="ARBA00022517"/>
    </source>
</evidence>
<dbReference type="InterPro" id="IPR002036">
    <property type="entry name" value="YbeY"/>
</dbReference>
<proteinExistence type="inferred from homology"/>
<comment type="similarity">
    <text evidence="1 9">Belongs to the endoribonuclease YbeY family.</text>
</comment>
<gene>
    <name evidence="9 10" type="primary">ybeY</name>
    <name evidence="10" type="ORF">Dia5BBH33_02470</name>
</gene>
<dbReference type="OrthoDB" id="9807740at2"/>
<keyword evidence="5 9" id="KW-0479">Metal-binding</keyword>
<keyword evidence="8 9" id="KW-0862">Zinc</keyword>
<evidence type="ECO:0000256" key="5">
    <source>
        <dbReference type="ARBA" id="ARBA00022723"/>
    </source>
</evidence>
<comment type="subcellular location">
    <subcellularLocation>
        <location evidence="9">Cytoplasm</location>
    </subcellularLocation>
</comment>
<name>A0A8E3ZJE2_9FIRM</name>
<dbReference type="GeneID" id="92715465"/>
<accession>A0A8E3ZJE2</accession>
<feature type="binding site" evidence="9">
    <location>
        <position position="120"/>
    </location>
    <ligand>
        <name>Zn(2+)</name>
        <dbReference type="ChEBI" id="CHEBI:29105"/>
        <note>catalytic</note>
    </ligand>
</feature>
<dbReference type="SUPFAM" id="SSF55486">
    <property type="entry name" value="Metalloproteases ('zincins'), catalytic domain"/>
    <property type="match status" value="1"/>
</dbReference>
<keyword evidence="11" id="KW-1185">Reference proteome</keyword>
<dbReference type="Pfam" id="PF02130">
    <property type="entry name" value="YbeY"/>
    <property type="match status" value="1"/>
</dbReference>